<dbReference type="EMBL" id="JBJQOH010000001">
    <property type="protein sequence ID" value="KAL3699921.1"/>
    <property type="molecule type" value="Genomic_DNA"/>
</dbReference>
<comment type="caution">
    <text evidence="1">The sequence shown here is derived from an EMBL/GenBank/DDBJ whole genome shotgun (WGS) entry which is preliminary data.</text>
</comment>
<accession>A0ABD3I8R2</accession>
<name>A0ABD3I8R2_9MARC</name>
<gene>
    <name evidence="1" type="ORF">R1sor_017943</name>
</gene>
<sequence length="82" mass="8866">MNWGNIMVNHVRSRICWLGTLPIPSKSEILVVVPYAMCGSSEVPIGDHEANIRQSLNPQAGAAVEHIDQGRPGDYQLSGLVA</sequence>
<dbReference type="Proteomes" id="UP001633002">
    <property type="component" value="Unassembled WGS sequence"/>
</dbReference>
<proteinExistence type="predicted"/>
<keyword evidence="2" id="KW-1185">Reference proteome</keyword>
<dbReference type="AlphaFoldDB" id="A0ABD3I8R2"/>
<protein>
    <submittedName>
        <fullName evidence="1">Uncharacterized protein</fullName>
    </submittedName>
</protein>
<organism evidence="1 2">
    <name type="scientific">Riccia sorocarpa</name>
    <dbReference type="NCBI Taxonomy" id="122646"/>
    <lineage>
        <taxon>Eukaryota</taxon>
        <taxon>Viridiplantae</taxon>
        <taxon>Streptophyta</taxon>
        <taxon>Embryophyta</taxon>
        <taxon>Marchantiophyta</taxon>
        <taxon>Marchantiopsida</taxon>
        <taxon>Marchantiidae</taxon>
        <taxon>Marchantiales</taxon>
        <taxon>Ricciaceae</taxon>
        <taxon>Riccia</taxon>
    </lineage>
</organism>
<reference evidence="1 2" key="1">
    <citation type="submission" date="2024-09" db="EMBL/GenBank/DDBJ databases">
        <title>Chromosome-scale assembly of Riccia sorocarpa.</title>
        <authorList>
            <person name="Paukszto L."/>
        </authorList>
    </citation>
    <scope>NUCLEOTIDE SEQUENCE [LARGE SCALE GENOMIC DNA]</scope>
    <source>
        <strain evidence="1">LP-2024</strain>
        <tissue evidence="1">Aerial parts of the thallus</tissue>
    </source>
</reference>
<evidence type="ECO:0000313" key="2">
    <source>
        <dbReference type="Proteomes" id="UP001633002"/>
    </source>
</evidence>
<evidence type="ECO:0000313" key="1">
    <source>
        <dbReference type="EMBL" id="KAL3699921.1"/>
    </source>
</evidence>